<dbReference type="EMBL" id="CM056743">
    <property type="protein sequence ID" value="KAJ8670634.1"/>
    <property type="molecule type" value="Genomic_DNA"/>
</dbReference>
<sequence length="125" mass="13788">MTDQEEGGGGGGGGGTTTAIELNVGGVFYTTGLGTLTKEPNSRLAELFRDRLATLERDAKGRYFLDRDGVLFRYVLDFLRNQALVLPEGFRERERLRQEASFYGLASLERAIDQPTPALCAQVRD</sequence>
<reference evidence="1" key="1">
    <citation type="submission" date="2023-04" db="EMBL/GenBank/DDBJ databases">
        <title>A chromosome-level genome assembly of the parasitoid wasp Eretmocerus hayati.</title>
        <authorList>
            <person name="Zhong Y."/>
            <person name="Liu S."/>
            <person name="Liu Y."/>
        </authorList>
    </citation>
    <scope>NUCLEOTIDE SEQUENCE</scope>
    <source>
        <strain evidence="1">ZJU_SS_LIU_2023</strain>
    </source>
</reference>
<name>A0ACC2NHP1_9HYME</name>
<evidence type="ECO:0000313" key="1">
    <source>
        <dbReference type="EMBL" id="KAJ8670634.1"/>
    </source>
</evidence>
<gene>
    <name evidence="1" type="ORF">QAD02_001893</name>
</gene>
<dbReference type="Proteomes" id="UP001239111">
    <property type="component" value="Chromosome 3"/>
</dbReference>
<proteinExistence type="predicted"/>
<comment type="caution">
    <text evidence="1">The sequence shown here is derived from an EMBL/GenBank/DDBJ whole genome shotgun (WGS) entry which is preliminary data.</text>
</comment>
<organism evidence="1 2">
    <name type="scientific">Eretmocerus hayati</name>
    <dbReference type="NCBI Taxonomy" id="131215"/>
    <lineage>
        <taxon>Eukaryota</taxon>
        <taxon>Metazoa</taxon>
        <taxon>Ecdysozoa</taxon>
        <taxon>Arthropoda</taxon>
        <taxon>Hexapoda</taxon>
        <taxon>Insecta</taxon>
        <taxon>Pterygota</taxon>
        <taxon>Neoptera</taxon>
        <taxon>Endopterygota</taxon>
        <taxon>Hymenoptera</taxon>
        <taxon>Apocrita</taxon>
        <taxon>Proctotrupomorpha</taxon>
        <taxon>Chalcidoidea</taxon>
        <taxon>Aphelinidae</taxon>
        <taxon>Aphelininae</taxon>
        <taxon>Eretmocerus</taxon>
    </lineage>
</organism>
<accession>A0ACC2NHP1</accession>
<keyword evidence="2" id="KW-1185">Reference proteome</keyword>
<protein>
    <submittedName>
        <fullName evidence="1">Uncharacterized protein</fullName>
    </submittedName>
</protein>
<evidence type="ECO:0000313" key="2">
    <source>
        <dbReference type="Proteomes" id="UP001239111"/>
    </source>
</evidence>